<dbReference type="Proteomes" id="UP000765509">
    <property type="component" value="Unassembled WGS sequence"/>
</dbReference>
<gene>
    <name evidence="2" type="ORF">O181_049719</name>
</gene>
<proteinExistence type="predicted"/>
<keyword evidence="3" id="KW-1185">Reference proteome</keyword>
<comment type="caution">
    <text evidence="2">The sequence shown here is derived from an EMBL/GenBank/DDBJ whole genome shotgun (WGS) entry which is preliminary data.</text>
</comment>
<accession>A0A9Q3DVD0</accession>
<dbReference type="AlphaFoldDB" id="A0A9Q3DVD0"/>
<feature type="region of interest" description="Disordered" evidence="1">
    <location>
        <begin position="76"/>
        <end position="100"/>
    </location>
</feature>
<organism evidence="2 3">
    <name type="scientific">Austropuccinia psidii MF-1</name>
    <dbReference type="NCBI Taxonomy" id="1389203"/>
    <lineage>
        <taxon>Eukaryota</taxon>
        <taxon>Fungi</taxon>
        <taxon>Dikarya</taxon>
        <taxon>Basidiomycota</taxon>
        <taxon>Pucciniomycotina</taxon>
        <taxon>Pucciniomycetes</taxon>
        <taxon>Pucciniales</taxon>
        <taxon>Sphaerophragmiaceae</taxon>
        <taxon>Austropuccinia</taxon>
    </lineage>
</organism>
<evidence type="ECO:0000313" key="2">
    <source>
        <dbReference type="EMBL" id="MBW0510004.1"/>
    </source>
</evidence>
<reference evidence="2" key="1">
    <citation type="submission" date="2021-03" db="EMBL/GenBank/DDBJ databases">
        <title>Draft genome sequence of rust myrtle Austropuccinia psidii MF-1, a brazilian biotype.</title>
        <authorList>
            <person name="Quecine M.C."/>
            <person name="Pachon D.M.R."/>
            <person name="Bonatelli M.L."/>
            <person name="Correr F.H."/>
            <person name="Franceschini L.M."/>
            <person name="Leite T.F."/>
            <person name="Margarido G.R.A."/>
            <person name="Almeida C.A."/>
            <person name="Ferrarezi J.A."/>
            <person name="Labate C.A."/>
        </authorList>
    </citation>
    <scope>NUCLEOTIDE SEQUENCE</scope>
    <source>
        <strain evidence="2">MF-1</strain>
    </source>
</reference>
<feature type="compositionally biased region" description="Basic residues" evidence="1">
    <location>
        <begin position="86"/>
        <end position="100"/>
    </location>
</feature>
<sequence length="100" mass="11411">MEEWENLPLEFRGRVDLCCWWPLGFTEAMAENGVHSGPKAVLAKNWLRWAHLWFGTEGLPSWPLLASLELGQKGPKWPVGHGLRPTGHRGRKGPKWPKPH</sequence>
<dbReference type="EMBL" id="AVOT02021279">
    <property type="protein sequence ID" value="MBW0510004.1"/>
    <property type="molecule type" value="Genomic_DNA"/>
</dbReference>
<evidence type="ECO:0000313" key="3">
    <source>
        <dbReference type="Proteomes" id="UP000765509"/>
    </source>
</evidence>
<name>A0A9Q3DVD0_9BASI</name>
<evidence type="ECO:0000256" key="1">
    <source>
        <dbReference type="SAM" id="MobiDB-lite"/>
    </source>
</evidence>
<protein>
    <submittedName>
        <fullName evidence="2">Uncharacterized protein</fullName>
    </submittedName>
</protein>